<reference evidence="1" key="1">
    <citation type="journal article" date="2023" name="G3 (Bethesda)">
        <title>Whole genome assemblies of Zophobas morio and Tenebrio molitor.</title>
        <authorList>
            <person name="Kaur S."/>
            <person name="Stinson S.A."/>
            <person name="diCenzo G.C."/>
        </authorList>
    </citation>
    <scope>NUCLEOTIDE SEQUENCE</scope>
    <source>
        <strain evidence="1">QUZm001</strain>
    </source>
</reference>
<gene>
    <name evidence="1" type="ORF">Zmor_020969</name>
</gene>
<accession>A0AA38I4Z9</accession>
<evidence type="ECO:0000313" key="1">
    <source>
        <dbReference type="EMBL" id="KAJ3649216.1"/>
    </source>
</evidence>
<protein>
    <submittedName>
        <fullName evidence="1">Uncharacterized protein</fullName>
    </submittedName>
</protein>
<dbReference type="Proteomes" id="UP001168821">
    <property type="component" value="Unassembled WGS sequence"/>
</dbReference>
<dbReference type="EMBL" id="JALNTZ010000006">
    <property type="protein sequence ID" value="KAJ3649216.1"/>
    <property type="molecule type" value="Genomic_DNA"/>
</dbReference>
<keyword evidence="2" id="KW-1185">Reference proteome</keyword>
<proteinExistence type="predicted"/>
<comment type="caution">
    <text evidence="1">The sequence shown here is derived from an EMBL/GenBank/DDBJ whole genome shotgun (WGS) entry which is preliminary data.</text>
</comment>
<sequence length="117" mass="13823">MCTFKEKHEQVKSFRMENESVSRARSLDSCESTKRLRQRTLVFDLTPITKLRRKILFAGCLAHDDRMIYISCMLTVKWAWAYFPPYFSPLLMQNRGYFSHKGEFSNKKAVVMVILFA</sequence>
<evidence type="ECO:0000313" key="2">
    <source>
        <dbReference type="Proteomes" id="UP001168821"/>
    </source>
</evidence>
<name>A0AA38I4Z9_9CUCU</name>
<dbReference type="AlphaFoldDB" id="A0AA38I4Z9"/>
<organism evidence="1 2">
    <name type="scientific">Zophobas morio</name>
    <dbReference type="NCBI Taxonomy" id="2755281"/>
    <lineage>
        <taxon>Eukaryota</taxon>
        <taxon>Metazoa</taxon>
        <taxon>Ecdysozoa</taxon>
        <taxon>Arthropoda</taxon>
        <taxon>Hexapoda</taxon>
        <taxon>Insecta</taxon>
        <taxon>Pterygota</taxon>
        <taxon>Neoptera</taxon>
        <taxon>Endopterygota</taxon>
        <taxon>Coleoptera</taxon>
        <taxon>Polyphaga</taxon>
        <taxon>Cucujiformia</taxon>
        <taxon>Tenebrionidae</taxon>
        <taxon>Zophobas</taxon>
    </lineage>
</organism>